<dbReference type="RefSeq" id="WP_061093636.1">
    <property type="nucleotide sequence ID" value="NZ_CP013927.1"/>
</dbReference>
<dbReference type="Pfam" id="PF13521">
    <property type="entry name" value="AAA_28"/>
    <property type="match status" value="1"/>
</dbReference>
<keyword evidence="2" id="KW-0614">Plasmid</keyword>
<proteinExistence type="predicted"/>
<evidence type="ECO:0000313" key="3">
    <source>
        <dbReference type="Proteomes" id="UP000056750"/>
    </source>
</evidence>
<dbReference type="SUPFAM" id="SSF52540">
    <property type="entry name" value="P-loop containing nucleoside triphosphate hydrolases"/>
    <property type="match status" value="1"/>
</dbReference>
<sequence>MYHNSIRRFVALSGWEGAGKSEGVKHIARQLGFFMFPEIARIMFPINEKILQKPLNELSELTFSGYVTGHHTCVANRIQKAVFDRCILDPLTYQALYSPEKQLNLREIQGYIHQFNDEFEQDTLYDDIVLLSHPKDAGFIEEVVFKDKDRKYSTSIEQYLSDAKAFEEHFQVIAAGLKGVTNRIHLIPAFPENPEVLSDLTLVAADLYKPN</sequence>
<evidence type="ECO:0000259" key="1">
    <source>
        <dbReference type="Pfam" id="PF13521"/>
    </source>
</evidence>
<evidence type="ECO:0000313" key="2">
    <source>
        <dbReference type="EMBL" id="AMJ76595.1"/>
    </source>
</evidence>
<organism evidence="2 3">
    <name type="scientific">Alteromonas stellipolaris</name>
    <dbReference type="NCBI Taxonomy" id="233316"/>
    <lineage>
        <taxon>Bacteria</taxon>
        <taxon>Pseudomonadati</taxon>
        <taxon>Pseudomonadota</taxon>
        <taxon>Gammaproteobacteria</taxon>
        <taxon>Alteromonadales</taxon>
        <taxon>Alteromonadaceae</taxon>
        <taxon>Alteromonas/Salinimonas group</taxon>
        <taxon>Alteromonas</taxon>
    </lineage>
</organism>
<keyword evidence="3" id="KW-1185">Reference proteome</keyword>
<dbReference type="Proteomes" id="UP000056750">
    <property type="component" value="Plasmid pASTE61-200"/>
</dbReference>
<dbReference type="InterPro" id="IPR038727">
    <property type="entry name" value="NadR/Ttd14_AAA_dom"/>
</dbReference>
<dbReference type="EMBL" id="CP013927">
    <property type="protein sequence ID" value="AMJ76595.1"/>
    <property type="molecule type" value="Genomic_DNA"/>
</dbReference>
<name>A0ABM5YQI7_9ALTE</name>
<reference evidence="2 3" key="1">
    <citation type="submission" date="2015-12" db="EMBL/GenBank/DDBJ databases">
        <title>Intraspecies pangenome expansion in the marine bacterium Alteromonas.</title>
        <authorList>
            <person name="Lopez-Perez M."/>
            <person name="Rodriguez-Valera F."/>
        </authorList>
    </citation>
    <scope>NUCLEOTIDE SEQUENCE [LARGE SCALE GENOMIC DNA]</scope>
    <source>
        <strain evidence="2 3">LMG 21861</strain>
        <plasmid evidence="2 3">pASTE61-200</plasmid>
    </source>
</reference>
<protein>
    <recommendedName>
        <fullName evidence="1">NadR/Ttd14 AAA domain-containing protein</fullName>
    </recommendedName>
</protein>
<dbReference type="InterPro" id="IPR027417">
    <property type="entry name" value="P-loop_NTPase"/>
</dbReference>
<gene>
    <name evidence="2" type="ORF">AVL57_00160</name>
</gene>
<geneLocation type="plasmid" evidence="2 3">
    <name>pASTE61-200</name>
</geneLocation>
<accession>A0ABM5YQI7</accession>
<feature type="domain" description="NadR/Ttd14 AAA" evidence="1">
    <location>
        <begin position="10"/>
        <end position="132"/>
    </location>
</feature>
<dbReference type="Gene3D" id="3.40.50.300">
    <property type="entry name" value="P-loop containing nucleotide triphosphate hydrolases"/>
    <property type="match status" value="1"/>
</dbReference>